<dbReference type="SFLD" id="SFLDG01101">
    <property type="entry name" value="Uncharacterised_Radical_SAM_Su"/>
    <property type="match status" value="1"/>
</dbReference>
<dbReference type="NCBIfam" id="TIGR04337">
    <property type="entry name" value="AmmeMemoSam_rS"/>
    <property type="match status" value="1"/>
</dbReference>
<evidence type="ECO:0000256" key="6">
    <source>
        <dbReference type="ARBA" id="ARBA00023014"/>
    </source>
</evidence>
<organism evidence="8">
    <name type="scientific">hydrothermal vent metagenome</name>
    <dbReference type="NCBI Taxonomy" id="652676"/>
    <lineage>
        <taxon>unclassified sequences</taxon>
        <taxon>metagenomes</taxon>
        <taxon>ecological metagenomes</taxon>
    </lineage>
</organism>
<keyword evidence="6" id="KW-0411">Iron-sulfur</keyword>
<name>A0A3B0UKT2_9ZZZZ</name>
<dbReference type="InterPro" id="IPR027596">
    <property type="entry name" value="AmmeMemoSam_rS"/>
</dbReference>
<evidence type="ECO:0000256" key="3">
    <source>
        <dbReference type="ARBA" id="ARBA00022691"/>
    </source>
</evidence>
<dbReference type="Gene3D" id="3.20.20.70">
    <property type="entry name" value="Aldolase class I"/>
    <property type="match status" value="1"/>
</dbReference>
<keyword evidence="8" id="KW-0670">Pyruvate</keyword>
<dbReference type="GO" id="GO:0046872">
    <property type="term" value="F:metal ion binding"/>
    <property type="evidence" value="ECO:0007669"/>
    <property type="project" value="UniProtKB-KW"/>
</dbReference>
<dbReference type="PANTHER" id="PTHR30352:SF5">
    <property type="entry name" value="PYRUVATE FORMATE-LYASE 1-ACTIVATING ENZYME"/>
    <property type="match status" value="1"/>
</dbReference>
<evidence type="ECO:0000256" key="5">
    <source>
        <dbReference type="ARBA" id="ARBA00023004"/>
    </source>
</evidence>
<dbReference type="GO" id="GO:0051539">
    <property type="term" value="F:4 iron, 4 sulfur cluster binding"/>
    <property type="evidence" value="ECO:0007669"/>
    <property type="project" value="UniProtKB-KW"/>
</dbReference>
<dbReference type="AlphaFoldDB" id="A0A3B0UKT2"/>
<accession>A0A3B0UKT2</accession>
<keyword evidence="8" id="KW-0456">Lyase</keyword>
<keyword evidence="4" id="KW-0479">Metal-binding</keyword>
<keyword evidence="2" id="KW-0004">4Fe-4S</keyword>
<proteinExistence type="predicted"/>
<protein>
    <submittedName>
        <fullName evidence="8">COG1180: Radical SAM, Pyruvate-formate lyase-activating enzyme like</fullName>
    </submittedName>
</protein>
<dbReference type="PANTHER" id="PTHR30352">
    <property type="entry name" value="PYRUVATE FORMATE-LYASE-ACTIVATING ENZYME"/>
    <property type="match status" value="1"/>
</dbReference>
<evidence type="ECO:0000256" key="1">
    <source>
        <dbReference type="ARBA" id="ARBA00001966"/>
    </source>
</evidence>
<keyword evidence="3" id="KW-0949">S-adenosyl-L-methionine</keyword>
<keyword evidence="5" id="KW-0408">Iron</keyword>
<dbReference type="GO" id="GO:0016829">
    <property type="term" value="F:lyase activity"/>
    <property type="evidence" value="ECO:0007669"/>
    <property type="project" value="UniProtKB-KW"/>
</dbReference>
<evidence type="ECO:0000259" key="7">
    <source>
        <dbReference type="PROSITE" id="PS51918"/>
    </source>
</evidence>
<evidence type="ECO:0000313" key="8">
    <source>
        <dbReference type="EMBL" id="VAW20834.1"/>
    </source>
</evidence>
<dbReference type="Pfam" id="PF04055">
    <property type="entry name" value="Radical_SAM"/>
    <property type="match status" value="1"/>
</dbReference>
<dbReference type="SUPFAM" id="SSF102114">
    <property type="entry name" value="Radical SAM enzymes"/>
    <property type="match status" value="1"/>
</dbReference>
<dbReference type="InterPro" id="IPR034457">
    <property type="entry name" value="Organic_radical-activating"/>
</dbReference>
<dbReference type="InterPro" id="IPR013785">
    <property type="entry name" value="Aldolase_TIM"/>
</dbReference>
<dbReference type="PIRSF" id="PIRSF004869">
    <property type="entry name" value="PflX_prd"/>
    <property type="match status" value="1"/>
</dbReference>
<dbReference type="InterPro" id="IPR016431">
    <property type="entry name" value="Pyrv-formate_lyase-activ_prd"/>
</dbReference>
<dbReference type="InterPro" id="IPR007197">
    <property type="entry name" value="rSAM"/>
</dbReference>
<sequence>MHEARYYKKEKNSIVKCLLCPHECTIAPGKSGICKVRANLEGTLNTLVYGRVAAIHNDPVEKKPLYHFFPGKEILSIGEVGCNFSCPFCQNSSISQCPPNRYREFRYLSAPQIATQALSIPNNIGVAYTYNEPFTFYEFLIDCAKEVHNAGLKNVVVSNGFINPGPLDELLPHIDAFNIDLKAFNDGFYKRYVKGSLEPVLQTLKTIAHSGKHLEVTNLVITGINDDEAEFERMAQWVSNELGRDTPFHISRYYPVYRMGNPATPIHTLEKFYSIASCHLDYVYLGNVFDEKRSSTYCPHCSALLIQRSRFSIKINMDKNKCVKCGNQVRIKI</sequence>
<dbReference type="PROSITE" id="PS51918">
    <property type="entry name" value="RADICAL_SAM"/>
    <property type="match status" value="1"/>
</dbReference>
<feature type="domain" description="Radical SAM core" evidence="7">
    <location>
        <begin position="67"/>
        <end position="290"/>
    </location>
</feature>
<dbReference type="CDD" id="cd01335">
    <property type="entry name" value="Radical_SAM"/>
    <property type="match status" value="1"/>
</dbReference>
<evidence type="ECO:0000256" key="4">
    <source>
        <dbReference type="ARBA" id="ARBA00022723"/>
    </source>
</evidence>
<dbReference type="EMBL" id="UOEP01000130">
    <property type="protein sequence ID" value="VAW20834.1"/>
    <property type="molecule type" value="Genomic_DNA"/>
</dbReference>
<reference evidence="8" key="1">
    <citation type="submission" date="2018-06" db="EMBL/GenBank/DDBJ databases">
        <authorList>
            <person name="Zhirakovskaya E."/>
        </authorList>
    </citation>
    <scope>NUCLEOTIDE SEQUENCE</scope>
</reference>
<comment type="cofactor">
    <cofactor evidence="1">
        <name>[4Fe-4S] cluster</name>
        <dbReference type="ChEBI" id="CHEBI:49883"/>
    </cofactor>
</comment>
<evidence type="ECO:0000256" key="2">
    <source>
        <dbReference type="ARBA" id="ARBA00022485"/>
    </source>
</evidence>
<gene>
    <name evidence="8" type="ORF">MNBD_BACTEROID01-1545</name>
</gene>
<dbReference type="InterPro" id="IPR058240">
    <property type="entry name" value="rSAM_sf"/>
</dbReference>
<dbReference type="SFLD" id="SFLDS00029">
    <property type="entry name" value="Radical_SAM"/>
    <property type="match status" value="1"/>
</dbReference>